<dbReference type="AlphaFoldDB" id="A0AAD2V5H0"/>
<evidence type="ECO:0000313" key="2">
    <source>
        <dbReference type="Proteomes" id="UP001183362"/>
    </source>
</evidence>
<reference evidence="1" key="1">
    <citation type="submission" date="2023-07" db="EMBL/GenBank/DDBJ databases">
        <authorList>
            <consortium name="GenomeTrakr network: Whole genome sequencing for foodborne pathogen traceback"/>
        </authorList>
    </citation>
    <scope>NUCLEOTIDE SEQUENCE</scope>
    <source>
        <strain evidence="1">RM7211</strain>
    </source>
</reference>
<comment type="caution">
    <text evidence="1">The sequence shown here is derived from an EMBL/GenBank/DDBJ whole genome shotgun (WGS) entry which is preliminary data.</text>
</comment>
<organism evidence="1 2">
    <name type="scientific">Escherichia coli O33</name>
    <dbReference type="NCBI Taxonomy" id="1010802"/>
    <lineage>
        <taxon>Bacteria</taxon>
        <taxon>Pseudomonadati</taxon>
        <taxon>Pseudomonadota</taxon>
        <taxon>Gammaproteobacteria</taxon>
        <taxon>Enterobacterales</taxon>
        <taxon>Enterobacteriaceae</taxon>
        <taxon>Escherichia</taxon>
    </lineage>
</organism>
<gene>
    <name evidence="1" type="ORF">QY721_000510</name>
</gene>
<sequence>MILTKIKNRLIIFVSKLLYQSRAYYYRCKNRKKKKIFIYTDSRGYEVSNLWNKKNPFSSYVGDLVKEYNVEYHICEYSSTTIIDFLYEYYGEGTRGKKYDYVIAHVGLVDFSPRPRSMANDIIKSKSHKIKFFKWDLRMFDKYLEREISSEIYNGELLSNLYDCEFLKNEIIPLLQNIPNLIYIGCNPIISNWRGNYWQDRPKDINRILMAYNSVMLTELKEKKVVDIKDWNECDIRNYTVDNIHLNREGYNKITLNLKQILTEIK</sequence>
<dbReference type="Gene3D" id="3.40.50.1110">
    <property type="entry name" value="SGNH hydrolase"/>
    <property type="match status" value="1"/>
</dbReference>
<dbReference type="SUPFAM" id="SSF52266">
    <property type="entry name" value="SGNH hydrolase"/>
    <property type="match status" value="1"/>
</dbReference>
<dbReference type="Proteomes" id="UP001183362">
    <property type="component" value="Unassembled WGS sequence"/>
</dbReference>
<dbReference type="EMBL" id="ABNTJI010000001">
    <property type="protein sequence ID" value="ELO0480771.1"/>
    <property type="molecule type" value="Genomic_DNA"/>
</dbReference>
<dbReference type="GO" id="GO:0016788">
    <property type="term" value="F:hydrolase activity, acting on ester bonds"/>
    <property type="evidence" value="ECO:0007669"/>
    <property type="project" value="UniProtKB-ARBA"/>
</dbReference>
<proteinExistence type="predicted"/>
<name>A0AAD2V5H0_ECOLX</name>
<evidence type="ECO:0000313" key="1">
    <source>
        <dbReference type="EMBL" id="ELO0480771.1"/>
    </source>
</evidence>
<protein>
    <submittedName>
        <fullName evidence="1">Uncharacterized protein</fullName>
    </submittedName>
</protein>
<accession>A0AAD2V5H0</accession>
<dbReference type="InterPro" id="IPR036514">
    <property type="entry name" value="SGNH_hydro_sf"/>
</dbReference>